<dbReference type="SUPFAM" id="SSF53850">
    <property type="entry name" value="Periplasmic binding protein-like II"/>
    <property type="match status" value="1"/>
</dbReference>
<evidence type="ECO:0000256" key="1">
    <source>
        <dbReference type="ARBA" id="ARBA00004308"/>
    </source>
</evidence>
<keyword evidence="4" id="KW-0997">Cell inner membrane</keyword>
<proteinExistence type="predicted"/>
<evidence type="ECO:0000256" key="4">
    <source>
        <dbReference type="ARBA" id="ARBA00022519"/>
    </source>
</evidence>
<dbReference type="Pfam" id="PF13379">
    <property type="entry name" value="NMT1_2"/>
    <property type="match status" value="1"/>
</dbReference>
<comment type="subcellular location">
    <subcellularLocation>
        <location evidence="1">Endomembrane system</location>
    </subcellularLocation>
</comment>
<gene>
    <name evidence="7" type="primary">cmpA</name>
    <name evidence="7" type="ORF">GJW-30_1_04091</name>
</gene>
<keyword evidence="8" id="KW-1185">Reference proteome</keyword>
<sequence>MTPVLNGDVVMSTRAHTHYFTKGRCECGIIHQATGSASDCIADGIDDGLIHGLFPDPILRRQLLRSVGAATLLGALGSILPIGDLKAIAQEKKPLEKTKLNVGFLPITCAAPLIYGEQLGAYAKEGLEVSLQKIAGIALIRDKMLNGELDVSQQVMPVALTMTAGLGGNQQSIKVLTILNQNGNSLVLANKHKNNRDPKNWRGFVFAVPFDQSHQTMQLRNYIAAAGLDPDKDIQYRVVPPTEYVSSLRVGSIDGFFGGEPGGQRAVYEGAGFIHLISKEIWDGHPCCSVTAPESWIKQNPNTFMAFYRAIIAASLHVSEPTNRAAMPKVLAQPQYLNAPEVVLEQVIVGRYADGLGAVKNEPRRVDYQPFPHYSAAVWLMVQLRRWNMLKEDVDYKKLAEQVMLATDAAKIMREQGASAPSIEFGTETILGQPFNSAAPEEYLKAIKKT</sequence>
<evidence type="ECO:0000256" key="6">
    <source>
        <dbReference type="ARBA" id="ARBA00023136"/>
    </source>
</evidence>
<protein>
    <submittedName>
        <fullName evidence="7">Bicarbonate-binding protein CmpA</fullName>
    </submittedName>
</protein>
<accession>A0A0S3Q075</accession>
<reference evidence="7 8" key="1">
    <citation type="submission" date="2015-08" db="EMBL/GenBank/DDBJ databases">
        <title>Investigation of the bacterial diversity of lava forest soil.</title>
        <authorList>
            <person name="Lee J.S."/>
        </authorList>
    </citation>
    <scope>NUCLEOTIDE SEQUENCE [LARGE SCALE GENOMIC DNA]</scope>
    <source>
        <strain evidence="7 8">GJW-30</strain>
    </source>
</reference>
<evidence type="ECO:0000256" key="2">
    <source>
        <dbReference type="ARBA" id="ARBA00022448"/>
    </source>
</evidence>
<keyword evidence="6" id="KW-0472">Membrane</keyword>
<evidence type="ECO:0000313" key="7">
    <source>
        <dbReference type="EMBL" id="BAT61534.1"/>
    </source>
</evidence>
<evidence type="ECO:0000313" key="8">
    <source>
        <dbReference type="Proteomes" id="UP000236884"/>
    </source>
</evidence>
<dbReference type="AlphaFoldDB" id="A0A0S3Q075"/>
<dbReference type="GO" id="GO:0012505">
    <property type="term" value="C:endomembrane system"/>
    <property type="evidence" value="ECO:0007669"/>
    <property type="project" value="UniProtKB-SubCell"/>
</dbReference>
<keyword evidence="5" id="KW-0732">Signal</keyword>
<organism evidence="7 8">
    <name type="scientific">Variibacter gotjawalensis</name>
    <dbReference type="NCBI Taxonomy" id="1333996"/>
    <lineage>
        <taxon>Bacteria</taxon>
        <taxon>Pseudomonadati</taxon>
        <taxon>Pseudomonadota</taxon>
        <taxon>Alphaproteobacteria</taxon>
        <taxon>Hyphomicrobiales</taxon>
        <taxon>Nitrobacteraceae</taxon>
        <taxon>Variibacter</taxon>
    </lineage>
</organism>
<dbReference type="KEGG" id="vgo:GJW-30_1_04091"/>
<keyword evidence="2" id="KW-0813">Transport</keyword>
<dbReference type="InterPro" id="IPR044527">
    <property type="entry name" value="NrtA/CpmA_ABC-bd_dom"/>
</dbReference>
<dbReference type="PANTHER" id="PTHR30024">
    <property type="entry name" value="ALIPHATIC SULFONATES-BINDING PROTEIN-RELATED"/>
    <property type="match status" value="1"/>
</dbReference>
<dbReference type="EMBL" id="AP014946">
    <property type="protein sequence ID" value="BAT61534.1"/>
    <property type="molecule type" value="Genomic_DNA"/>
</dbReference>
<evidence type="ECO:0000256" key="5">
    <source>
        <dbReference type="ARBA" id="ARBA00022729"/>
    </source>
</evidence>
<keyword evidence="3" id="KW-1003">Cell membrane</keyword>
<dbReference type="CDD" id="cd13553">
    <property type="entry name" value="PBP2_NrtA_CpmA_like"/>
    <property type="match status" value="1"/>
</dbReference>
<name>A0A0S3Q075_9BRAD</name>
<dbReference type="Proteomes" id="UP000236884">
    <property type="component" value="Chromosome"/>
</dbReference>
<dbReference type="Gene3D" id="3.40.190.10">
    <property type="entry name" value="Periplasmic binding protein-like II"/>
    <property type="match status" value="2"/>
</dbReference>
<dbReference type="PANTHER" id="PTHR30024:SF7">
    <property type="entry name" value="NITRATE_NITRITE BINDING PROTEIN NRTA"/>
    <property type="match status" value="1"/>
</dbReference>
<evidence type="ECO:0000256" key="3">
    <source>
        <dbReference type="ARBA" id="ARBA00022475"/>
    </source>
</evidence>